<evidence type="ECO:0008006" key="3">
    <source>
        <dbReference type="Google" id="ProtNLM"/>
    </source>
</evidence>
<dbReference type="Proteomes" id="UP000033562">
    <property type="component" value="Unassembled WGS sequence"/>
</dbReference>
<evidence type="ECO:0000313" key="2">
    <source>
        <dbReference type="Proteomes" id="UP000033562"/>
    </source>
</evidence>
<dbReference type="AlphaFoldDB" id="A0A0F3NN60"/>
<name>A0A0F3NN60_9RICK</name>
<dbReference type="EMBL" id="LANX01000001">
    <property type="protein sequence ID" value="KJV69117.1"/>
    <property type="molecule type" value="Genomic_DNA"/>
</dbReference>
<comment type="caution">
    <text evidence="1">The sequence shown here is derived from an EMBL/GenBank/DDBJ whole genome shotgun (WGS) entry which is preliminary data.</text>
</comment>
<organism evidence="1 2">
    <name type="scientific">Candidatus Neoehrlichia procyonis str. RAC413</name>
    <dbReference type="NCBI Taxonomy" id="1359163"/>
    <lineage>
        <taxon>Bacteria</taxon>
        <taxon>Pseudomonadati</taxon>
        <taxon>Pseudomonadota</taxon>
        <taxon>Alphaproteobacteria</taxon>
        <taxon>Rickettsiales</taxon>
        <taxon>Anaplasmataceae</taxon>
        <taxon>Candidatus Neoehrlichia</taxon>
    </lineage>
</organism>
<reference evidence="1 2" key="1">
    <citation type="submission" date="2015-02" db="EMBL/GenBank/DDBJ databases">
        <title>Genome Sequencing of Rickettsiales.</title>
        <authorList>
            <person name="Daugherty S.C."/>
            <person name="Su Q."/>
            <person name="Abolude K."/>
            <person name="Beier-Sexton M."/>
            <person name="Carlyon J.A."/>
            <person name="Carter R."/>
            <person name="Day N.P."/>
            <person name="Dumler S.J."/>
            <person name="Dyachenko V."/>
            <person name="Godinez A."/>
            <person name="Kurtti T.J."/>
            <person name="Lichay M."/>
            <person name="Mullins K.E."/>
            <person name="Ott S."/>
            <person name="Pappas-Brown V."/>
            <person name="Paris D.H."/>
            <person name="Patel P."/>
            <person name="Richards A.L."/>
            <person name="Sadzewicz L."/>
            <person name="Sears K."/>
            <person name="Seidman D."/>
            <person name="Sengamalay N."/>
            <person name="Stenos J."/>
            <person name="Tallon L.J."/>
            <person name="Vincent G."/>
            <person name="Fraser C.M."/>
            <person name="Munderloh U."/>
            <person name="Dunning-Hotopp J.C."/>
        </authorList>
    </citation>
    <scope>NUCLEOTIDE SEQUENCE [LARGE SCALE GENOMIC DNA]</scope>
    <source>
        <strain evidence="1 2">RAC413</strain>
    </source>
</reference>
<dbReference type="PROSITE" id="PS51257">
    <property type="entry name" value="PROKAR_LIPOPROTEIN"/>
    <property type="match status" value="1"/>
</dbReference>
<gene>
    <name evidence="1" type="ORF">NLO413_0493</name>
</gene>
<evidence type="ECO:0000313" key="1">
    <source>
        <dbReference type="EMBL" id="KJV69117.1"/>
    </source>
</evidence>
<proteinExistence type="predicted"/>
<dbReference type="STRING" id="1359163.NLO413_0493"/>
<protein>
    <recommendedName>
        <fullName evidence="3">Lipoprotein</fullName>
    </recommendedName>
</protein>
<keyword evidence="2" id="KW-1185">Reference proteome</keyword>
<dbReference type="RefSeq" id="WP_045808903.1">
    <property type="nucleotide sequence ID" value="NZ_LANX01000001.1"/>
</dbReference>
<accession>A0A0F3NN60</accession>
<dbReference type="OrthoDB" id="7163171at2"/>
<sequence>MKSLAKILYCIMFSLVSCYPIYETQVDYTPPATEQGKKCIIECGFIKNNCYRQCQKQVNECEFKEKLYNIPSSVINIVKDTNNSNKSADNNKNNNNNSNSTITITKTISKEDKKSICNINNCNRLCRNDYNLCYTDCGGKVTFNEVCTYFCDKK</sequence>